<accession>A0A813E0C1</accession>
<dbReference type="Proteomes" id="UP000654075">
    <property type="component" value="Unassembled WGS sequence"/>
</dbReference>
<dbReference type="EMBL" id="CAJNNV010005486">
    <property type="protein sequence ID" value="CAE8592129.1"/>
    <property type="molecule type" value="Genomic_DNA"/>
</dbReference>
<proteinExistence type="predicted"/>
<evidence type="ECO:0000313" key="3">
    <source>
        <dbReference type="Proteomes" id="UP000654075"/>
    </source>
</evidence>
<keyword evidence="3" id="KW-1185">Reference proteome</keyword>
<feature type="region of interest" description="Disordered" evidence="1">
    <location>
        <begin position="1"/>
        <end position="45"/>
    </location>
</feature>
<organism evidence="2 3">
    <name type="scientific">Polarella glacialis</name>
    <name type="common">Dinoflagellate</name>
    <dbReference type="NCBI Taxonomy" id="89957"/>
    <lineage>
        <taxon>Eukaryota</taxon>
        <taxon>Sar</taxon>
        <taxon>Alveolata</taxon>
        <taxon>Dinophyceae</taxon>
        <taxon>Suessiales</taxon>
        <taxon>Suessiaceae</taxon>
        <taxon>Polarella</taxon>
    </lineage>
</organism>
<protein>
    <submittedName>
        <fullName evidence="2">Uncharacterized protein</fullName>
    </submittedName>
</protein>
<comment type="caution">
    <text evidence="2">The sequence shown here is derived from an EMBL/GenBank/DDBJ whole genome shotgun (WGS) entry which is preliminary data.</text>
</comment>
<dbReference type="AlphaFoldDB" id="A0A813E0C1"/>
<gene>
    <name evidence="2" type="ORF">PGLA1383_LOCUS10787</name>
</gene>
<feature type="compositionally biased region" description="Polar residues" evidence="1">
    <location>
        <begin position="25"/>
        <end position="34"/>
    </location>
</feature>
<reference evidence="2" key="1">
    <citation type="submission" date="2021-02" db="EMBL/GenBank/DDBJ databases">
        <authorList>
            <person name="Dougan E. K."/>
            <person name="Rhodes N."/>
            <person name="Thang M."/>
            <person name="Chan C."/>
        </authorList>
    </citation>
    <scope>NUCLEOTIDE SEQUENCE</scope>
</reference>
<feature type="non-terminal residue" evidence="2">
    <location>
        <position position="1"/>
    </location>
</feature>
<name>A0A813E0C1_POLGL</name>
<evidence type="ECO:0000256" key="1">
    <source>
        <dbReference type="SAM" id="MobiDB-lite"/>
    </source>
</evidence>
<evidence type="ECO:0000313" key="2">
    <source>
        <dbReference type="EMBL" id="CAE8592129.1"/>
    </source>
</evidence>
<feature type="non-terminal residue" evidence="2">
    <location>
        <position position="130"/>
    </location>
</feature>
<sequence length="130" mass="13911">VGGGPAAEVRSGRSPQQAPRIPRQASPSSGSEAQGRSWGSAAPPPVDLEVGEVLETLQVEAGAKCAQRYVLQGNEYVSWVCSVKDGYTIDFSVKVCCRRPRSEVQCVGRPLRLVGVDGSRVVSDTERRAR</sequence>